<name>A0A6A5AME9_APHAT</name>
<sequence>MPPRLCCCNVLLNCIPRLDMNALATLVTYALPYIHDCLVDQTPPISMLLLSACLKLLMTLIKHRGLQATQFQHVPSVANVVLATTRLVASASENAQISMEAAQTIVVFLSEAKQAPQLVPASCLADMARILQEARDGPHVDADTREVARTLVDWIGLLLK</sequence>
<dbReference type="VEuPathDB" id="FungiDB:H257_07837"/>
<evidence type="ECO:0000313" key="2">
    <source>
        <dbReference type="Proteomes" id="UP000469452"/>
    </source>
</evidence>
<accession>A0A6A5AME9</accession>
<dbReference type="SUPFAM" id="SSF48371">
    <property type="entry name" value="ARM repeat"/>
    <property type="match status" value="1"/>
</dbReference>
<evidence type="ECO:0000313" key="1">
    <source>
        <dbReference type="EMBL" id="KAF0766682.1"/>
    </source>
</evidence>
<organism evidence="1 2">
    <name type="scientific">Aphanomyces astaci</name>
    <name type="common">Crayfish plague agent</name>
    <dbReference type="NCBI Taxonomy" id="112090"/>
    <lineage>
        <taxon>Eukaryota</taxon>
        <taxon>Sar</taxon>
        <taxon>Stramenopiles</taxon>
        <taxon>Oomycota</taxon>
        <taxon>Saprolegniomycetes</taxon>
        <taxon>Saprolegniales</taxon>
        <taxon>Verrucalvaceae</taxon>
        <taxon>Aphanomyces</taxon>
    </lineage>
</organism>
<dbReference type="Proteomes" id="UP000469452">
    <property type="component" value="Unassembled WGS sequence"/>
</dbReference>
<proteinExistence type="predicted"/>
<comment type="caution">
    <text evidence="1">The sequence shown here is derived from an EMBL/GenBank/DDBJ whole genome shotgun (WGS) entry which is preliminary data.</text>
</comment>
<protein>
    <submittedName>
        <fullName evidence="1">Uncharacterized protein</fullName>
    </submittedName>
</protein>
<dbReference type="InterPro" id="IPR016024">
    <property type="entry name" value="ARM-type_fold"/>
</dbReference>
<gene>
    <name evidence="1" type="ORF">AaE_002906</name>
</gene>
<reference evidence="1 2" key="1">
    <citation type="submission" date="2019-06" db="EMBL/GenBank/DDBJ databases">
        <title>Genomics analysis of Aphanomyces spp. identifies a new class of oomycete effector associated with host adaptation.</title>
        <authorList>
            <person name="Gaulin E."/>
        </authorList>
    </citation>
    <scope>NUCLEOTIDE SEQUENCE [LARGE SCALE GENOMIC DNA]</scope>
    <source>
        <strain evidence="1 2">E</strain>
    </source>
</reference>
<dbReference type="AlphaFoldDB" id="A0A6A5AME9"/>
<dbReference type="EMBL" id="VJMI01006399">
    <property type="protein sequence ID" value="KAF0766682.1"/>
    <property type="molecule type" value="Genomic_DNA"/>
</dbReference>